<evidence type="ECO:0008006" key="4">
    <source>
        <dbReference type="Google" id="ProtNLM"/>
    </source>
</evidence>
<name>A0A517SF61_9PLAN</name>
<evidence type="ECO:0000256" key="1">
    <source>
        <dbReference type="SAM" id="MobiDB-lite"/>
    </source>
</evidence>
<gene>
    <name evidence="2" type="ORF">Pan44_27730</name>
</gene>
<dbReference type="InParanoid" id="A0A517SF61"/>
<dbReference type="EMBL" id="CP036271">
    <property type="protein sequence ID" value="QDT54737.1"/>
    <property type="molecule type" value="Genomic_DNA"/>
</dbReference>
<dbReference type="AlphaFoldDB" id="A0A517SF61"/>
<feature type="compositionally biased region" description="Low complexity" evidence="1">
    <location>
        <begin position="28"/>
        <end position="39"/>
    </location>
</feature>
<evidence type="ECO:0000313" key="3">
    <source>
        <dbReference type="Proteomes" id="UP000315700"/>
    </source>
</evidence>
<accession>A0A517SF61</accession>
<protein>
    <recommendedName>
        <fullName evidence="4">Lipoprotein</fullName>
    </recommendedName>
</protein>
<keyword evidence="3" id="KW-1185">Reference proteome</keyword>
<sequence>MNHRLTLTTCGLLAVSLMAGCGEQAERSAPAAPSTPKPTVSYPEGPSGVRIDDVHVTWRTPAVIQLEIPYKFTSGGPRKVYAVHVAFPGTTASGVRPLEASELSLEGVIKTGIEVGDAAITAYTVDFQEAEAPDREFISITTPVKGEVTAERPRE</sequence>
<dbReference type="RefSeq" id="WP_145030571.1">
    <property type="nucleotide sequence ID" value="NZ_CP036271.1"/>
</dbReference>
<feature type="region of interest" description="Disordered" evidence="1">
    <location>
        <begin position="26"/>
        <end position="46"/>
    </location>
</feature>
<dbReference type="PROSITE" id="PS51257">
    <property type="entry name" value="PROKAR_LIPOPROTEIN"/>
    <property type="match status" value="1"/>
</dbReference>
<dbReference type="OrthoDB" id="284372at2"/>
<dbReference type="KEGG" id="ccos:Pan44_27730"/>
<proteinExistence type="predicted"/>
<reference evidence="2 3" key="1">
    <citation type="submission" date="2019-02" db="EMBL/GenBank/DDBJ databases">
        <title>Deep-cultivation of Planctomycetes and their phenomic and genomic characterization uncovers novel biology.</title>
        <authorList>
            <person name="Wiegand S."/>
            <person name="Jogler M."/>
            <person name="Boedeker C."/>
            <person name="Pinto D."/>
            <person name="Vollmers J."/>
            <person name="Rivas-Marin E."/>
            <person name="Kohn T."/>
            <person name="Peeters S.H."/>
            <person name="Heuer A."/>
            <person name="Rast P."/>
            <person name="Oberbeckmann S."/>
            <person name="Bunk B."/>
            <person name="Jeske O."/>
            <person name="Meyerdierks A."/>
            <person name="Storesund J.E."/>
            <person name="Kallscheuer N."/>
            <person name="Luecker S."/>
            <person name="Lage O.M."/>
            <person name="Pohl T."/>
            <person name="Merkel B.J."/>
            <person name="Hornburger P."/>
            <person name="Mueller R.-W."/>
            <person name="Bruemmer F."/>
            <person name="Labrenz M."/>
            <person name="Spormann A.M."/>
            <person name="Op den Camp H."/>
            <person name="Overmann J."/>
            <person name="Amann R."/>
            <person name="Jetten M.S.M."/>
            <person name="Mascher T."/>
            <person name="Medema M.H."/>
            <person name="Devos D.P."/>
            <person name="Kaster A.-K."/>
            <person name="Ovreas L."/>
            <person name="Rohde M."/>
            <person name="Galperin M.Y."/>
            <person name="Jogler C."/>
        </authorList>
    </citation>
    <scope>NUCLEOTIDE SEQUENCE [LARGE SCALE GENOMIC DNA]</scope>
    <source>
        <strain evidence="2 3">Pan44</strain>
    </source>
</reference>
<organism evidence="2 3">
    <name type="scientific">Caulifigura coniformis</name>
    <dbReference type="NCBI Taxonomy" id="2527983"/>
    <lineage>
        <taxon>Bacteria</taxon>
        <taxon>Pseudomonadati</taxon>
        <taxon>Planctomycetota</taxon>
        <taxon>Planctomycetia</taxon>
        <taxon>Planctomycetales</taxon>
        <taxon>Planctomycetaceae</taxon>
        <taxon>Caulifigura</taxon>
    </lineage>
</organism>
<dbReference type="Proteomes" id="UP000315700">
    <property type="component" value="Chromosome"/>
</dbReference>
<evidence type="ECO:0000313" key="2">
    <source>
        <dbReference type="EMBL" id="QDT54737.1"/>
    </source>
</evidence>